<feature type="region of interest" description="Disordered" evidence="1">
    <location>
        <begin position="71"/>
        <end position="115"/>
    </location>
</feature>
<gene>
    <name evidence="2" type="ORF">BN14_02012</name>
</gene>
<sequence length="218" mass="22071">MALDQARQRQLELERNPPQPKPSPTPAAATPIIATVSPPAEPAATASPLPSTTVTPSTASRLQALAMQQKAQVQARPTSTQPQVAIRQSRPTVNMPNGKPLSNGTPPAATVQRPGSAQGMTISTNGTPAINVPGTVGAMVIPGAGGVGTLNGSTAGGLTVPQQRGSASPHDNRGGSPLRPLSGMASGTAPNPTAQAAYQQLTQQQQIELKPPTVESNA</sequence>
<accession>M5BMB2</accession>
<feature type="compositionally biased region" description="Low complexity" evidence="1">
    <location>
        <begin position="194"/>
        <end position="206"/>
    </location>
</feature>
<evidence type="ECO:0000313" key="3">
    <source>
        <dbReference type="Proteomes" id="UP000012065"/>
    </source>
</evidence>
<protein>
    <submittedName>
        <fullName evidence="2">Uncharacterized protein</fullName>
    </submittedName>
</protein>
<feature type="region of interest" description="Disordered" evidence="1">
    <location>
        <begin position="1"/>
        <end position="59"/>
    </location>
</feature>
<dbReference type="Proteomes" id="UP000012065">
    <property type="component" value="Unassembled WGS sequence"/>
</dbReference>
<reference evidence="2 3" key="1">
    <citation type="journal article" date="2013" name="J. Biotechnol.">
        <title>Establishment and interpretation of the genome sequence of the phytopathogenic fungus Rhizoctonia solani AG1-IB isolate 7/3/14.</title>
        <authorList>
            <person name="Wibberg D.W."/>
            <person name="Jelonek L.J."/>
            <person name="Rupp O.R."/>
            <person name="Hennig M.H."/>
            <person name="Eikmeyer F.E."/>
            <person name="Goesmann A.G."/>
            <person name="Hartmann A.H."/>
            <person name="Borriss R.B."/>
            <person name="Grosch R.G."/>
            <person name="Puehler A.P."/>
            <person name="Schlueter A.S."/>
        </authorList>
    </citation>
    <scope>NUCLEOTIDE SEQUENCE [LARGE SCALE GENOMIC DNA]</scope>
    <source>
        <strain evidence="3">AG1-IB / isolate 7/3/14</strain>
    </source>
</reference>
<dbReference type="EMBL" id="CAOJ01002745">
    <property type="protein sequence ID" value="CCO28021.1"/>
    <property type="molecule type" value="Genomic_DNA"/>
</dbReference>
<feature type="compositionally biased region" description="Polar residues" evidence="1">
    <location>
        <begin position="71"/>
        <end position="83"/>
    </location>
</feature>
<feature type="compositionally biased region" description="Polar residues" evidence="1">
    <location>
        <begin position="89"/>
        <end position="105"/>
    </location>
</feature>
<dbReference type="AlphaFoldDB" id="M5BMB2"/>
<name>M5BMB2_THACB</name>
<feature type="compositionally biased region" description="Low complexity" evidence="1">
    <location>
        <begin position="26"/>
        <end position="59"/>
    </location>
</feature>
<proteinExistence type="predicted"/>
<evidence type="ECO:0000313" key="2">
    <source>
        <dbReference type="EMBL" id="CCO28021.1"/>
    </source>
</evidence>
<dbReference type="HOGENOM" id="CLU_1267656_0_0_1"/>
<organism evidence="2 3">
    <name type="scientific">Thanatephorus cucumeris (strain AG1-IB / isolate 7/3/14)</name>
    <name type="common">Lettuce bottom rot fungus</name>
    <name type="synonym">Rhizoctonia solani</name>
    <dbReference type="NCBI Taxonomy" id="1108050"/>
    <lineage>
        <taxon>Eukaryota</taxon>
        <taxon>Fungi</taxon>
        <taxon>Dikarya</taxon>
        <taxon>Basidiomycota</taxon>
        <taxon>Agaricomycotina</taxon>
        <taxon>Agaricomycetes</taxon>
        <taxon>Cantharellales</taxon>
        <taxon>Ceratobasidiaceae</taxon>
        <taxon>Rhizoctonia</taxon>
        <taxon>Rhizoctonia solani AG-1</taxon>
    </lineage>
</organism>
<feature type="region of interest" description="Disordered" evidence="1">
    <location>
        <begin position="152"/>
        <end position="218"/>
    </location>
</feature>
<evidence type="ECO:0000256" key="1">
    <source>
        <dbReference type="SAM" id="MobiDB-lite"/>
    </source>
</evidence>
<feature type="compositionally biased region" description="Basic and acidic residues" evidence="1">
    <location>
        <begin position="1"/>
        <end position="15"/>
    </location>
</feature>
<comment type="caution">
    <text evidence="2">The sequence shown here is derived from an EMBL/GenBank/DDBJ whole genome shotgun (WGS) entry which is preliminary data.</text>
</comment>